<keyword evidence="2" id="KW-1185">Reference proteome</keyword>
<organism evidence="1 2">
    <name type="scientific">Vitis vinifera</name>
    <name type="common">Grape</name>
    <dbReference type="NCBI Taxonomy" id="29760"/>
    <lineage>
        <taxon>Eukaryota</taxon>
        <taxon>Viridiplantae</taxon>
        <taxon>Streptophyta</taxon>
        <taxon>Embryophyta</taxon>
        <taxon>Tracheophyta</taxon>
        <taxon>Spermatophyta</taxon>
        <taxon>Magnoliopsida</taxon>
        <taxon>eudicotyledons</taxon>
        <taxon>Gunneridae</taxon>
        <taxon>Pentapetalae</taxon>
        <taxon>rosids</taxon>
        <taxon>Vitales</taxon>
        <taxon>Vitaceae</taxon>
        <taxon>Viteae</taxon>
        <taxon>Vitis</taxon>
    </lineage>
</organism>
<name>D7TJL5_VITVI</name>
<evidence type="ECO:0000313" key="2">
    <source>
        <dbReference type="Proteomes" id="UP000009183"/>
    </source>
</evidence>
<dbReference type="PaxDb" id="29760-VIT_10s0003g01290.t01"/>
<evidence type="ECO:0000313" key="1">
    <source>
        <dbReference type="EMBL" id="CBI30687.3"/>
    </source>
</evidence>
<accession>D7TJL5</accession>
<gene>
    <name evidence="1" type="ordered locus">VIT_10s0003g01290</name>
</gene>
<dbReference type="EMBL" id="FN595992">
    <property type="protein sequence ID" value="CBI30687.3"/>
    <property type="molecule type" value="Genomic_DNA"/>
</dbReference>
<sequence>MVLVTHDRFSLVLGSRKLPKNCNLAVSDIVWVATFIASPVEEKLANINWIFIFIPTKYIEVLLSL</sequence>
<protein>
    <submittedName>
        <fullName evidence="1">Uncharacterized protein</fullName>
    </submittedName>
</protein>
<dbReference type="InParanoid" id="D7TJL5"/>
<proteinExistence type="predicted"/>
<dbReference type="AlphaFoldDB" id="D7TJL5"/>
<dbReference type="Proteomes" id="UP000009183">
    <property type="component" value="Chromosome 10"/>
</dbReference>
<reference evidence="2" key="1">
    <citation type="journal article" date="2007" name="Nature">
        <title>The grapevine genome sequence suggests ancestral hexaploidization in major angiosperm phyla.</title>
        <authorList>
            <consortium name="The French-Italian Public Consortium for Grapevine Genome Characterization."/>
            <person name="Jaillon O."/>
            <person name="Aury J.-M."/>
            <person name="Noel B."/>
            <person name="Policriti A."/>
            <person name="Clepet C."/>
            <person name="Casagrande A."/>
            <person name="Choisne N."/>
            <person name="Aubourg S."/>
            <person name="Vitulo N."/>
            <person name="Jubin C."/>
            <person name="Vezzi A."/>
            <person name="Legeai F."/>
            <person name="Hugueney P."/>
            <person name="Dasilva C."/>
            <person name="Horner D."/>
            <person name="Mica E."/>
            <person name="Jublot D."/>
            <person name="Poulain J."/>
            <person name="Bruyere C."/>
            <person name="Billault A."/>
            <person name="Segurens B."/>
            <person name="Gouyvenoux M."/>
            <person name="Ugarte E."/>
            <person name="Cattonaro F."/>
            <person name="Anthouard V."/>
            <person name="Vico V."/>
            <person name="Del Fabbro C."/>
            <person name="Alaux M."/>
            <person name="Di Gaspero G."/>
            <person name="Dumas V."/>
            <person name="Felice N."/>
            <person name="Paillard S."/>
            <person name="Juman I."/>
            <person name="Moroldo M."/>
            <person name="Scalabrin S."/>
            <person name="Canaguier A."/>
            <person name="Le Clainche I."/>
            <person name="Malacrida G."/>
            <person name="Durand E."/>
            <person name="Pesole G."/>
            <person name="Laucou V."/>
            <person name="Chatelet P."/>
            <person name="Merdinoglu D."/>
            <person name="Delledonne M."/>
            <person name="Pezzotti M."/>
            <person name="Lecharny A."/>
            <person name="Scarpelli C."/>
            <person name="Artiguenave F."/>
            <person name="Pe M.E."/>
            <person name="Valle G."/>
            <person name="Morgante M."/>
            <person name="Caboche M."/>
            <person name="Adam-Blondon A.-F."/>
            <person name="Weissenbach J."/>
            <person name="Quetier F."/>
            <person name="Wincker P."/>
        </authorList>
    </citation>
    <scope>NUCLEOTIDE SEQUENCE [LARGE SCALE GENOMIC DNA]</scope>
    <source>
        <strain evidence="2">cv. Pinot noir / PN40024</strain>
    </source>
</reference>
<dbReference type="HOGENOM" id="CLU_2854205_0_0_1"/>